<dbReference type="AlphaFoldDB" id="A0A318KDA7"/>
<dbReference type="InterPro" id="IPR016024">
    <property type="entry name" value="ARM-type_fold"/>
</dbReference>
<evidence type="ECO:0000256" key="2">
    <source>
        <dbReference type="SAM" id="Coils"/>
    </source>
</evidence>
<evidence type="ECO:0000313" key="6">
    <source>
        <dbReference type="Proteomes" id="UP000247612"/>
    </source>
</evidence>
<dbReference type="PANTHER" id="PTHR37813:SF1">
    <property type="entry name" value="FELS-2 PROPHAGE PROTEIN"/>
    <property type="match status" value="1"/>
</dbReference>
<keyword evidence="3" id="KW-0472">Membrane</keyword>
<dbReference type="RefSeq" id="WP_022938885.1">
    <property type="nucleotide sequence ID" value="NZ_CABKRQ010000007.1"/>
</dbReference>
<accession>A0A318KDA7</accession>
<proteinExistence type="predicted"/>
<dbReference type="SUPFAM" id="SSF48371">
    <property type="entry name" value="ARM repeat"/>
    <property type="match status" value="1"/>
</dbReference>
<sequence>MSSKVEGITVTLGADTSAITKSLKDVNKDLSSTQKELRNVQNLLKLDPANTELLERKQKLLGEQVETTKSKLDALTEAQKKMIAEKENLNSKEFQKLQDEIVKTKSKLEDYEDQLKHSNATLEKMTKNAEAFAKKTGDLGNVMLPVTAAMAGIAAGSIAAMDAVDEGLDRVMTATGATGDQAKKLQAVYESVVQQVPDDFSNIGGAVGELNTRLGLNDEALEKASVSALRFSKINGIDVVDGIRSVTRMMNNANIPAEEYESTLDLLSKAAQISGKDVLSLADSYTKNSAALRELGYSHEEAIGMLSKWEVEGINVESALAGMKKAVVNFTNDGKNAKEEIGNVVQQIKELSDSGNDVDAIALAMETFGNKAGPELKDAIAQGKFEYQDFIDELANSQGTLEGTYGMIVDEVDDSQLAMQTFQLALHDLGETIAKIIGPILKDLANWFKGIMDKFNALPKGGQKFIILLGGILAAIGPALLAVSGLSGMFGKLITNITPLINKVFPSLAGAISLPAAPILAIIAAIGALVAAFIYLWNTNEEFRDNILQLWEIIQQRISEILQFIQENFTFVFDAIKGVIDTALKVIMDIVEVFVALFSGDWEGLWVALQKLVGDIVNGICNLFSTMYDGIMEIFQKVVEWVVEKVQGIIDDIVGFASDFLNAGKKLFQNIWDGMKSIWTNLSTWVSEKVEWLLGKLMFWRSANDEMSSGGSGSKSSRDADGSHATGLWNVPFDGYRAIVHKGEMIVPAKQAEEIRNSKGKAASSINVTQNIYTDKLDEAGMARKTTRELKKWALGVK</sequence>
<name>A0A318KDA7_9FIRM</name>
<dbReference type="Proteomes" id="UP000247612">
    <property type="component" value="Unassembled WGS sequence"/>
</dbReference>
<feature type="domain" description="Phage tail tape measure protein" evidence="4">
    <location>
        <begin position="201"/>
        <end position="367"/>
    </location>
</feature>
<dbReference type="NCBIfam" id="TIGR01760">
    <property type="entry name" value="tape_meas_TP901"/>
    <property type="match status" value="1"/>
</dbReference>
<dbReference type="Pfam" id="PF10145">
    <property type="entry name" value="PhageMin_Tail"/>
    <property type="match status" value="1"/>
</dbReference>
<dbReference type="InterPro" id="IPR010090">
    <property type="entry name" value="Phage_tape_meas"/>
</dbReference>
<feature type="coiled-coil region" evidence="2">
    <location>
        <begin position="72"/>
        <end position="128"/>
    </location>
</feature>
<dbReference type="EMBL" id="QJKH01000022">
    <property type="protein sequence ID" value="PXX74647.1"/>
    <property type="molecule type" value="Genomic_DNA"/>
</dbReference>
<dbReference type="Gene3D" id="1.10.287.1490">
    <property type="match status" value="1"/>
</dbReference>
<gene>
    <name evidence="5" type="ORF">DES51_12233</name>
</gene>
<feature type="transmembrane region" description="Helical" evidence="3">
    <location>
        <begin position="511"/>
        <end position="537"/>
    </location>
</feature>
<keyword evidence="2" id="KW-0175">Coiled coil</keyword>
<reference evidence="5 6" key="1">
    <citation type="submission" date="2018-05" db="EMBL/GenBank/DDBJ databases">
        <title>Genomic Encyclopedia of Type Strains, Phase IV (KMG-IV): sequencing the most valuable type-strain genomes for metagenomic binning, comparative biology and taxonomic classification.</title>
        <authorList>
            <person name="Goeker M."/>
        </authorList>
    </citation>
    <scope>NUCLEOTIDE SEQUENCE [LARGE SCALE GENOMIC DNA]</scope>
    <source>
        <strain evidence="5 6">JC118</strain>
    </source>
</reference>
<evidence type="ECO:0000313" key="5">
    <source>
        <dbReference type="EMBL" id="PXX74647.1"/>
    </source>
</evidence>
<protein>
    <submittedName>
        <fullName evidence="5">TP901 family phage tail tape measure protein</fullName>
    </submittedName>
</protein>
<keyword evidence="6" id="KW-1185">Reference proteome</keyword>
<dbReference type="STRING" id="1034346.GCA_000313565_02601"/>
<keyword evidence="1" id="KW-1188">Viral release from host cell</keyword>
<dbReference type="PANTHER" id="PTHR37813">
    <property type="entry name" value="FELS-2 PROPHAGE PROTEIN"/>
    <property type="match status" value="1"/>
</dbReference>
<keyword evidence="3" id="KW-1133">Transmembrane helix</keyword>
<keyword evidence="3" id="KW-0812">Transmembrane</keyword>
<comment type="caution">
    <text evidence="5">The sequence shown here is derived from an EMBL/GenBank/DDBJ whole genome shotgun (WGS) entry which is preliminary data.</text>
</comment>
<evidence type="ECO:0000256" key="1">
    <source>
        <dbReference type="ARBA" id="ARBA00022612"/>
    </source>
</evidence>
<evidence type="ECO:0000256" key="3">
    <source>
        <dbReference type="SAM" id="Phobius"/>
    </source>
</evidence>
<feature type="transmembrane region" description="Helical" evidence="3">
    <location>
        <begin position="465"/>
        <end position="490"/>
    </location>
</feature>
<organism evidence="5 6">
    <name type="scientific">Dielma fastidiosa</name>
    <dbReference type="NCBI Taxonomy" id="1034346"/>
    <lineage>
        <taxon>Bacteria</taxon>
        <taxon>Bacillati</taxon>
        <taxon>Bacillota</taxon>
        <taxon>Erysipelotrichia</taxon>
        <taxon>Erysipelotrichales</taxon>
        <taxon>Erysipelotrichaceae</taxon>
        <taxon>Dielma</taxon>
    </lineage>
</organism>
<evidence type="ECO:0000259" key="4">
    <source>
        <dbReference type="Pfam" id="PF10145"/>
    </source>
</evidence>